<comment type="caution">
    <text evidence="2">The sequence shown here is derived from an EMBL/GenBank/DDBJ whole genome shotgun (WGS) entry which is preliminary data.</text>
</comment>
<accession>A0A7Y0L7B2</accession>
<sequence length="227" mass="24972">MAAPESPAQTGDNAVAWYWPEWAAAADLPTVRVRDTESSHGRYAREIKTILVKDLVKFHGHACDGLFRGGLALSFALDALFPEGIVDRTDLRVLSRNSPCLGDVAAYLTGGRVRFKTQDVRDEPGVWFVVQRITTGETVRVTENPGVYPAHLAAEESRLVAAGTAAPEALDALQAAQWEWVRTVLLTTPTDTLYTVTSDPDFVWEPVPYDHAGPRTDVLFRDIPREG</sequence>
<proteinExistence type="predicted"/>
<dbReference type="RefSeq" id="WP_169102853.1">
    <property type="nucleotide sequence ID" value="NZ_JABBVZ010000131.1"/>
</dbReference>
<protein>
    <recommendedName>
        <fullName evidence="1">Formylmethanofuran dehydrogenase subunit E domain-containing protein</fullName>
    </recommendedName>
</protein>
<dbReference type="Gene3D" id="3.30.1330.130">
    <property type="match status" value="1"/>
</dbReference>
<dbReference type="Proteomes" id="UP000533476">
    <property type="component" value="Unassembled WGS sequence"/>
</dbReference>
<evidence type="ECO:0000313" key="2">
    <source>
        <dbReference type="EMBL" id="NMP24644.1"/>
    </source>
</evidence>
<dbReference type="EMBL" id="JABBVZ010000131">
    <property type="protein sequence ID" value="NMP24644.1"/>
    <property type="molecule type" value="Genomic_DNA"/>
</dbReference>
<feature type="domain" description="Formylmethanofuran dehydrogenase subunit E" evidence="1">
    <location>
        <begin position="58"/>
        <end position="193"/>
    </location>
</feature>
<evidence type="ECO:0000313" key="3">
    <source>
        <dbReference type="Proteomes" id="UP000533476"/>
    </source>
</evidence>
<evidence type="ECO:0000259" key="1">
    <source>
        <dbReference type="Pfam" id="PF02663"/>
    </source>
</evidence>
<name>A0A7Y0L7B2_9FIRM</name>
<dbReference type="AlphaFoldDB" id="A0A7Y0L7B2"/>
<gene>
    <name evidence="2" type="ORF">HIJ39_20220</name>
</gene>
<organism evidence="2 3">
    <name type="scientific">Sulfobacillus harzensis</name>
    <dbReference type="NCBI Taxonomy" id="2729629"/>
    <lineage>
        <taxon>Bacteria</taxon>
        <taxon>Bacillati</taxon>
        <taxon>Bacillota</taxon>
        <taxon>Clostridia</taxon>
        <taxon>Eubacteriales</taxon>
        <taxon>Clostridiales Family XVII. Incertae Sedis</taxon>
        <taxon>Sulfobacillus</taxon>
    </lineage>
</organism>
<dbReference type="InterPro" id="IPR003814">
    <property type="entry name" value="FmdEsu_dom"/>
</dbReference>
<reference evidence="2 3" key="1">
    <citation type="submission" date="2020-04" db="EMBL/GenBank/DDBJ databases">
        <authorList>
            <person name="Zhang R."/>
            <person name="Schippers A."/>
        </authorList>
    </citation>
    <scope>NUCLEOTIDE SEQUENCE [LARGE SCALE GENOMIC DNA]</scope>
    <source>
        <strain evidence="2 3">DSM 109850</strain>
    </source>
</reference>
<dbReference type="SUPFAM" id="SSF143555">
    <property type="entry name" value="FwdE-like"/>
    <property type="match status" value="1"/>
</dbReference>
<dbReference type="Pfam" id="PF02663">
    <property type="entry name" value="FmdE"/>
    <property type="match status" value="1"/>
</dbReference>
<keyword evidence="3" id="KW-1185">Reference proteome</keyword>